<keyword evidence="3" id="KW-0813">Transport</keyword>
<dbReference type="Proteomes" id="UP000194360">
    <property type="component" value="Unassembled WGS sequence"/>
</dbReference>
<evidence type="ECO:0000313" key="9">
    <source>
        <dbReference type="EMBL" id="OSY37166.1"/>
    </source>
</evidence>
<comment type="subcellular location">
    <subcellularLocation>
        <location evidence="1">Membrane</location>
        <topology evidence="1">Multi-pass membrane protein</topology>
    </subcellularLocation>
</comment>
<feature type="transmembrane region" description="Helical" evidence="8">
    <location>
        <begin position="222"/>
        <end position="244"/>
    </location>
</feature>
<dbReference type="GO" id="GO:0005886">
    <property type="term" value="C:plasma membrane"/>
    <property type="evidence" value="ECO:0007669"/>
    <property type="project" value="TreeGrafter"/>
</dbReference>
<dbReference type="InterPro" id="IPR050277">
    <property type="entry name" value="Sodium:Solute_Symporter"/>
</dbReference>
<evidence type="ECO:0000313" key="10">
    <source>
        <dbReference type="Proteomes" id="UP000194360"/>
    </source>
</evidence>
<evidence type="ECO:0000256" key="2">
    <source>
        <dbReference type="ARBA" id="ARBA00006434"/>
    </source>
</evidence>
<comment type="caution">
    <text evidence="9">The sequence shown here is derived from an EMBL/GenBank/DDBJ whole genome shotgun (WGS) entry which is preliminary data.</text>
</comment>
<dbReference type="PROSITE" id="PS50283">
    <property type="entry name" value="NA_SOLUT_SYMP_3"/>
    <property type="match status" value="1"/>
</dbReference>
<comment type="similarity">
    <text evidence="2 7">Belongs to the sodium:solute symporter (SSF) (TC 2.A.21) family.</text>
</comment>
<keyword evidence="4 8" id="KW-0812">Transmembrane</keyword>
<feature type="transmembrane region" description="Helical" evidence="8">
    <location>
        <begin position="75"/>
        <end position="94"/>
    </location>
</feature>
<keyword evidence="5 8" id="KW-1133">Transmembrane helix</keyword>
<dbReference type="GO" id="GO:0022857">
    <property type="term" value="F:transmembrane transporter activity"/>
    <property type="evidence" value="ECO:0007669"/>
    <property type="project" value="InterPro"/>
</dbReference>
<keyword evidence="6 8" id="KW-0472">Membrane</keyword>
<dbReference type="STRING" id="2074.BG845_04860"/>
<dbReference type="Pfam" id="PF00474">
    <property type="entry name" value="SSF"/>
    <property type="match status" value="1"/>
</dbReference>
<evidence type="ECO:0000256" key="7">
    <source>
        <dbReference type="RuleBase" id="RU362091"/>
    </source>
</evidence>
<dbReference type="EMBL" id="MIGB01000032">
    <property type="protein sequence ID" value="OSY37166.1"/>
    <property type="molecule type" value="Genomic_DNA"/>
</dbReference>
<accession>A0A1Y2MPK6</accession>
<protein>
    <submittedName>
        <fullName evidence="9">Sodium/proline symporter</fullName>
    </submittedName>
</protein>
<gene>
    <name evidence="9" type="primary">putP_2</name>
    <name evidence="9" type="ORF">BG845_04860</name>
</gene>
<dbReference type="CDD" id="cd10322">
    <property type="entry name" value="SLC5sbd"/>
    <property type="match status" value="1"/>
</dbReference>
<proteinExistence type="inferred from homology"/>
<organism evidence="9 10">
    <name type="scientific">Pseudonocardia autotrophica</name>
    <name type="common">Amycolata autotrophica</name>
    <name type="synonym">Nocardia autotrophica</name>
    <dbReference type="NCBI Taxonomy" id="2074"/>
    <lineage>
        <taxon>Bacteria</taxon>
        <taxon>Bacillati</taxon>
        <taxon>Actinomycetota</taxon>
        <taxon>Actinomycetes</taxon>
        <taxon>Pseudonocardiales</taxon>
        <taxon>Pseudonocardiaceae</taxon>
        <taxon>Pseudonocardia</taxon>
    </lineage>
</organism>
<name>A0A1Y2MPK6_PSEAH</name>
<keyword evidence="10" id="KW-1185">Reference proteome</keyword>
<feature type="transmembrane region" description="Helical" evidence="8">
    <location>
        <begin position="434"/>
        <end position="452"/>
    </location>
</feature>
<feature type="transmembrane region" description="Helical" evidence="8">
    <location>
        <begin position="144"/>
        <end position="169"/>
    </location>
</feature>
<evidence type="ECO:0000256" key="6">
    <source>
        <dbReference type="ARBA" id="ARBA00023136"/>
    </source>
</evidence>
<feature type="transmembrane region" description="Helical" evidence="8">
    <location>
        <begin position="6"/>
        <end position="25"/>
    </location>
</feature>
<feature type="transmembrane region" description="Helical" evidence="8">
    <location>
        <begin position="181"/>
        <end position="202"/>
    </location>
</feature>
<feature type="transmembrane region" description="Helical" evidence="8">
    <location>
        <begin position="45"/>
        <end position="69"/>
    </location>
</feature>
<dbReference type="PANTHER" id="PTHR48086:SF7">
    <property type="entry name" value="SODIUM-SOLUTE SYMPORTER-RELATED"/>
    <property type="match status" value="1"/>
</dbReference>
<feature type="transmembrane region" description="Helical" evidence="8">
    <location>
        <begin position="352"/>
        <end position="370"/>
    </location>
</feature>
<dbReference type="InterPro" id="IPR038377">
    <property type="entry name" value="Na/Glc_symporter_sf"/>
</dbReference>
<sequence>MESVWIVLLCVAAYMAVLALISFLVRRSSGTSASFTTGGKAFPAILIGFLLASEFIGTTASVGTAQVAYRSGISAAWNIAVLGIGFILFAWLLAHRFRALGESTISGALARFYGERVRKATSVLMVCALMTVAVSTYASGGAVLAGLLGIGKVPAILLVGVAATVYVLIGGMRSVVYTNVLHALVMLVGIGILAAVAIGRAGGPGNLRIELPPEFFSVSGVGWSQIFAWMVAGVGAIFATQYVVQAIATTPDPHRARIATLWSAAILIPYGLLASVVGMSAAVIHPGIDPIQALPSLTVDLPPLVAGFVVAGLAGAIFGTVAAITLGCSTLLVKDFLDPAMNRTGDDRRSVLLLRSATLAVGLLPVLLAVTAEDVVAVTFLAKALRAGLAVLVLLMFFRPGFGTRTGALTSIFAALVATIGWFLLGNPFGIDNAYVAVAVPMLTMTLFHLFARRGGPGAPEQPMPEPTTTERTA</sequence>
<feature type="transmembrane region" description="Helical" evidence="8">
    <location>
        <begin position="409"/>
        <end position="428"/>
    </location>
</feature>
<dbReference type="OrthoDB" id="3651542at2"/>
<dbReference type="AlphaFoldDB" id="A0A1Y2MPK6"/>
<reference evidence="9 10" key="1">
    <citation type="submission" date="2016-09" db="EMBL/GenBank/DDBJ databases">
        <title>Pseudonocardia autotrophica DSM535, a candidate organism with high potential of specific P450 cytochromes.</title>
        <authorList>
            <person name="Grumaz C."/>
            <person name="Vainshtein Y."/>
            <person name="Kirstahler P."/>
            <person name="Sohn K."/>
        </authorList>
    </citation>
    <scope>NUCLEOTIDE SEQUENCE [LARGE SCALE GENOMIC DNA]</scope>
    <source>
        <strain evidence="9 10">DSM 535</strain>
    </source>
</reference>
<evidence type="ECO:0000256" key="4">
    <source>
        <dbReference type="ARBA" id="ARBA00022692"/>
    </source>
</evidence>
<evidence type="ECO:0000256" key="8">
    <source>
        <dbReference type="SAM" id="Phobius"/>
    </source>
</evidence>
<dbReference type="Gene3D" id="1.20.1730.10">
    <property type="entry name" value="Sodium/glucose cotransporter"/>
    <property type="match status" value="1"/>
</dbReference>
<feature type="transmembrane region" description="Helical" evidence="8">
    <location>
        <begin position="256"/>
        <end position="284"/>
    </location>
</feature>
<dbReference type="InterPro" id="IPR001734">
    <property type="entry name" value="Na/solute_symporter"/>
</dbReference>
<feature type="transmembrane region" description="Helical" evidence="8">
    <location>
        <begin position="376"/>
        <end position="397"/>
    </location>
</feature>
<feature type="transmembrane region" description="Helical" evidence="8">
    <location>
        <begin position="304"/>
        <end position="332"/>
    </location>
</feature>
<evidence type="ECO:0000256" key="3">
    <source>
        <dbReference type="ARBA" id="ARBA00022448"/>
    </source>
</evidence>
<evidence type="ECO:0000256" key="5">
    <source>
        <dbReference type="ARBA" id="ARBA00022989"/>
    </source>
</evidence>
<feature type="transmembrane region" description="Helical" evidence="8">
    <location>
        <begin position="120"/>
        <end position="138"/>
    </location>
</feature>
<evidence type="ECO:0000256" key="1">
    <source>
        <dbReference type="ARBA" id="ARBA00004141"/>
    </source>
</evidence>
<dbReference type="PANTHER" id="PTHR48086">
    <property type="entry name" value="SODIUM/PROLINE SYMPORTER-RELATED"/>
    <property type="match status" value="1"/>
</dbReference>